<evidence type="ECO:0008006" key="6">
    <source>
        <dbReference type="Google" id="ProtNLM"/>
    </source>
</evidence>
<comment type="similarity">
    <text evidence="2">Belongs to the PPR family. PCMP-E subfamily.</text>
</comment>
<dbReference type="InterPro" id="IPR002885">
    <property type="entry name" value="PPR_rpt"/>
</dbReference>
<accession>A0ABD1L543</accession>
<dbReference type="Proteomes" id="UP001603857">
    <property type="component" value="Unassembled WGS sequence"/>
</dbReference>
<protein>
    <recommendedName>
        <fullName evidence="6">Pentatricopeptide repeat-containing protein</fullName>
    </recommendedName>
</protein>
<organism evidence="4 5">
    <name type="scientific">Flemingia macrophylla</name>
    <dbReference type="NCBI Taxonomy" id="520843"/>
    <lineage>
        <taxon>Eukaryota</taxon>
        <taxon>Viridiplantae</taxon>
        <taxon>Streptophyta</taxon>
        <taxon>Embryophyta</taxon>
        <taxon>Tracheophyta</taxon>
        <taxon>Spermatophyta</taxon>
        <taxon>Magnoliopsida</taxon>
        <taxon>eudicotyledons</taxon>
        <taxon>Gunneridae</taxon>
        <taxon>Pentapetalae</taxon>
        <taxon>rosids</taxon>
        <taxon>fabids</taxon>
        <taxon>Fabales</taxon>
        <taxon>Fabaceae</taxon>
        <taxon>Papilionoideae</taxon>
        <taxon>50 kb inversion clade</taxon>
        <taxon>NPAAA clade</taxon>
        <taxon>indigoferoid/millettioid clade</taxon>
        <taxon>Phaseoleae</taxon>
        <taxon>Flemingia</taxon>
    </lineage>
</organism>
<evidence type="ECO:0000256" key="3">
    <source>
        <dbReference type="PROSITE-ProRule" id="PRU00708"/>
    </source>
</evidence>
<dbReference type="InterPro" id="IPR011990">
    <property type="entry name" value="TPR-like_helical_dom_sf"/>
</dbReference>
<feature type="repeat" description="PPR" evidence="3">
    <location>
        <begin position="97"/>
        <end position="131"/>
    </location>
</feature>
<dbReference type="Pfam" id="PF20431">
    <property type="entry name" value="E_motif"/>
    <property type="match status" value="1"/>
</dbReference>
<sequence>MQSPRLLLRPCPRSQLFLPSTFIRLFRRCRTFSSTVHSVSEGLCAAAHLAVIIHAHAVVSGLESNVSVASALVDAYGKAGVVDDARRVFKDSFSHMNVVGWNAMMAAYAQQGDCQSAFELFGSLQGCGFLPDKYTFLAILTALYNAGMFMQIEGWLTRITMDYGLKPSLEHYLVGAMVRAGEFECAERVVLTMPFKPDVVVWQALLSVNVHRGDVDKAWSMAKRVLELEPYNDYAYVIVANVLSSQGRWNDVLELRKMMKDRRVKKKGGRS</sequence>
<dbReference type="EMBL" id="JBGMDY010000011">
    <property type="protein sequence ID" value="KAL2318473.1"/>
    <property type="molecule type" value="Genomic_DNA"/>
</dbReference>
<dbReference type="NCBIfam" id="TIGR00756">
    <property type="entry name" value="PPR"/>
    <property type="match status" value="1"/>
</dbReference>
<comment type="caution">
    <text evidence="4">The sequence shown here is derived from an EMBL/GenBank/DDBJ whole genome shotgun (WGS) entry which is preliminary data.</text>
</comment>
<keyword evidence="5" id="KW-1185">Reference proteome</keyword>
<dbReference type="PROSITE" id="PS51375">
    <property type="entry name" value="PPR"/>
    <property type="match status" value="1"/>
</dbReference>
<reference evidence="4 5" key="1">
    <citation type="submission" date="2024-08" db="EMBL/GenBank/DDBJ databases">
        <title>Insights into the chromosomal genome structure of Flemingia macrophylla.</title>
        <authorList>
            <person name="Ding Y."/>
            <person name="Zhao Y."/>
            <person name="Bi W."/>
            <person name="Wu M."/>
            <person name="Zhao G."/>
            <person name="Gong Y."/>
            <person name="Li W."/>
            <person name="Zhang P."/>
        </authorList>
    </citation>
    <scope>NUCLEOTIDE SEQUENCE [LARGE SCALE GENOMIC DNA]</scope>
    <source>
        <strain evidence="4">DYQJB</strain>
        <tissue evidence="4">Leaf</tissue>
    </source>
</reference>
<dbReference type="InterPro" id="IPR046848">
    <property type="entry name" value="E_motif"/>
</dbReference>
<proteinExistence type="inferred from homology"/>
<dbReference type="FunFam" id="1.25.40.10:FF:000205">
    <property type="entry name" value="Pentatricopeptide repeat-containing protein, mitochondrial"/>
    <property type="match status" value="1"/>
</dbReference>
<dbReference type="GO" id="GO:0005739">
    <property type="term" value="C:mitochondrion"/>
    <property type="evidence" value="ECO:0007669"/>
    <property type="project" value="UniProtKB-ARBA"/>
</dbReference>
<dbReference type="AlphaFoldDB" id="A0ABD1L543"/>
<dbReference type="InterPro" id="IPR046960">
    <property type="entry name" value="PPR_At4g14850-like_plant"/>
</dbReference>
<evidence type="ECO:0000313" key="4">
    <source>
        <dbReference type="EMBL" id="KAL2318473.1"/>
    </source>
</evidence>
<dbReference type="Pfam" id="PF13041">
    <property type="entry name" value="PPR_2"/>
    <property type="match status" value="1"/>
</dbReference>
<name>A0ABD1L543_9FABA</name>
<evidence type="ECO:0000256" key="1">
    <source>
        <dbReference type="ARBA" id="ARBA00022737"/>
    </source>
</evidence>
<dbReference type="Pfam" id="PF01535">
    <property type="entry name" value="PPR"/>
    <property type="match status" value="1"/>
</dbReference>
<evidence type="ECO:0000313" key="5">
    <source>
        <dbReference type="Proteomes" id="UP001603857"/>
    </source>
</evidence>
<keyword evidence="1" id="KW-0677">Repeat</keyword>
<dbReference type="SUPFAM" id="SSF48452">
    <property type="entry name" value="TPR-like"/>
    <property type="match status" value="1"/>
</dbReference>
<dbReference type="PANTHER" id="PTHR47926">
    <property type="entry name" value="PENTATRICOPEPTIDE REPEAT-CONTAINING PROTEIN"/>
    <property type="match status" value="1"/>
</dbReference>
<dbReference type="Gene3D" id="1.25.40.10">
    <property type="entry name" value="Tetratricopeptide repeat domain"/>
    <property type="match status" value="2"/>
</dbReference>
<gene>
    <name evidence="4" type="ORF">Fmac_032349</name>
</gene>
<dbReference type="PANTHER" id="PTHR47926:SF464">
    <property type="entry name" value="DYW DOMAIN-CONTAINING PROTEIN"/>
    <property type="match status" value="1"/>
</dbReference>
<evidence type="ECO:0000256" key="2">
    <source>
        <dbReference type="ARBA" id="ARBA00061659"/>
    </source>
</evidence>